<feature type="compositionally biased region" description="Polar residues" evidence="1">
    <location>
        <begin position="506"/>
        <end position="516"/>
    </location>
</feature>
<feature type="region of interest" description="Disordered" evidence="1">
    <location>
        <begin position="214"/>
        <end position="233"/>
    </location>
</feature>
<feature type="region of interest" description="Disordered" evidence="1">
    <location>
        <begin position="785"/>
        <end position="818"/>
    </location>
</feature>
<keyword evidence="2" id="KW-0732">Signal</keyword>
<keyword evidence="4" id="KW-1185">Reference proteome</keyword>
<feature type="chain" id="PRO_5047230578" description="Macro domain-containing protein" evidence="2">
    <location>
        <begin position="20"/>
        <end position="1034"/>
    </location>
</feature>
<evidence type="ECO:0008006" key="5">
    <source>
        <dbReference type="Google" id="ProtNLM"/>
    </source>
</evidence>
<comment type="caution">
    <text evidence="3">The sequence shown here is derived from an EMBL/GenBank/DDBJ whole genome shotgun (WGS) entry which is preliminary data.</text>
</comment>
<feature type="compositionally biased region" description="Pro residues" evidence="1">
    <location>
        <begin position="221"/>
        <end position="233"/>
    </location>
</feature>
<feature type="compositionally biased region" description="Pro residues" evidence="1">
    <location>
        <begin position="472"/>
        <end position="494"/>
    </location>
</feature>
<evidence type="ECO:0000256" key="1">
    <source>
        <dbReference type="SAM" id="MobiDB-lite"/>
    </source>
</evidence>
<organism evidence="3 4">
    <name type="scientific">Cryptosporidium hominis</name>
    <dbReference type="NCBI Taxonomy" id="237895"/>
    <lineage>
        <taxon>Eukaryota</taxon>
        <taxon>Sar</taxon>
        <taxon>Alveolata</taxon>
        <taxon>Apicomplexa</taxon>
        <taxon>Conoidasida</taxon>
        <taxon>Coccidia</taxon>
        <taxon>Eucoccidiorida</taxon>
        <taxon>Eimeriorina</taxon>
        <taxon>Cryptosporidiidae</taxon>
        <taxon>Cryptosporidium</taxon>
    </lineage>
</organism>
<evidence type="ECO:0000256" key="2">
    <source>
        <dbReference type="SAM" id="SignalP"/>
    </source>
</evidence>
<feature type="region of interest" description="Disordered" evidence="1">
    <location>
        <begin position="465"/>
        <end position="516"/>
    </location>
</feature>
<accession>A0ABX5BD82</accession>
<proteinExistence type="predicted"/>
<dbReference type="Proteomes" id="UP001429100">
    <property type="component" value="Unassembled WGS sequence"/>
</dbReference>
<feature type="signal peptide" evidence="2">
    <location>
        <begin position="1"/>
        <end position="19"/>
    </location>
</feature>
<evidence type="ECO:0000313" key="3">
    <source>
        <dbReference type="EMBL" id="PPS95075.1"/>
    </source>
</evidence>
<protein>
    <recommendedName>
        <fullName evidence="5">Macro domain-containing protein</fullName>
    </recommendedName>
</protein>
<dbReference type="EMBL" id="JTAI01000039">
    <property type="protein sequence ID" value="PPS95075.1"/>
    <property type="molecule type" value="Genomic_DNA"/>
</dbReference>
<sequence>MNYLILFTLLSQLIAAVYSFDCTSTSALDAYLTNRGGSLNSAKCVSVVLLDAYSPSILSSTSCDALVVDSRSADSTGLLNSARVTCPVTTSHIPAVFDLNANLSRRTQLGSIYCVQSSVSESVLYTSILDRASADQVSNILLPVISPASTNFESRVNNAAFQVRSWIMTAFGNNNMKCPFNIIIPAPDFFSYDIILHGFSKAFTRDQAAYNKSIQSGTTPAPTPAPTPIPIPAPTPVPLPRTQLLSDFNQYDGIACPTMKNFFTLLSEANDPYINKYTAVTTQISLAFSDFTIGIHSCDAFIMESGTYKFEELMREMGLPYSPVTQESGVTVRSTNYRQSPAIWYSSLKKVMYLDFYNAIHEVGTYESLMDLIKAAYLQIFEFADKHRLSELLVLPFGLWDSRHSYSIQIITAAVEGLAAALNEFLLYNSQMHITILTETREKFEVLVDQIKPYFMNVRTSEELLGTDTTTPMPPTIPMRPPPRPSRPPPPVPQRPIGSLRPVAPQQPSIRPSTQGTYYFDSDEECMSGTPVSEFIQSMYNGRIPQPTTSNHFSLILSNSNPGVVGCGCLVVDVSEKAQLELAVKLGISAKECASVGSSEIKVLGVRALNAYTIEPWMTNVSRVYCLNSTKFIYNSRVKAVEVLYKKILASAKYRCTTVLSPLIATSMITSESRNKEYILQAVKSMDEFFSTSPHRDSIHLTFYERNSEIFFLALDLFATYYLEYASSGGIGATLTSINRNWLSLSGIIGGNMIPQFRAPATTPRKSKNLLSSVKREISRRIVRTTTTTTPRPTRIPPPRPPLPKFTGNKDASRPAPSDSIFTSSHYSAIQEFTRLHSKPDVNGLYSMNYWVQQLTTFTSTSLTELSKRFYLTNTNISDLVNCKVLAIDALSPGIHNILSLTGNSYPSLLGGVTVVANRRYGDSTVPLTKTLSRLYMVDVDNRSASSAFEEVISKAVANSEKQVVLEIFSLKEMYQVSRYRAEQHILQAIKALINRMKHYTSSSLKVVIVEEDSMLASIILEVLISVFSGRTRI</sequence>
<reference evidence="3 4" key="2">
    <citation type="submission" date="2017-10" db="EMBL/GenBank/DDBJ databases">
        <title>Consistent, comparative and evidence-based genome annotation and re-annotation for the closely-related species, Cryptosporidium parvum, C. hominis and C. tyzzeri.</title>
        <authorList>
            <person name="Baptista R.P."/>
            <person name="Li Y."/>
            <person name="Sateriale A."/>
            <person name="Striepen B."/>
            <person name="Kissinger J.C."/>
        </authorList>
    </citation>
    <scope>NUCLEOTIDE SEQUENCE [LARGE SCALE GENOMIC DNA]</scope>
    <source>
        <strain evidence="3">30976</strain>
    </source>
</reference>
<feature type="compositionally biased region" description="Pro residues" evidence="1">
    <location>
        <begin position="794"/>
        <end position="804"/>
    </location>
</feature>
<evidence type="ECO:0000313" key="4">
    <source>
        <dbReference type="Proteomes" id="UP001429100"/>
    </source>
</evidence>
<reference evidence="3 4" key="1">
    <citation type="submission" date="2014-11" db="EMBL/GenBank/DDBJ databases">
        <title>Comparative genomic analysis of Cryptosporidium hominis reveals occurrence of genetic recombination in virulent subtypes.</title>
        <authorList>
            <person name="Guo Y."/>
            <person name="Tang K."/>
            <person name="Frace M."/>
            <person name="Li N."/>
            <person name="Roellig D.M."/>
            <person name="Sammons S."/>
            <person name="Knipe K."/>
            <person name="Rowe L."/>
            <person name="Feng Y."/>
            <person name="Xiao L."/>
        </authorList>
    </citation>
    <scope>NUCLEOTIDE SEQUENCE [LARGE SCALE GENOMIC DNA]</scope>
    <source>
        <strain evidence="3">30976</strain>
    </source>
</reference>
<gene>
    <name evidence="3" type="ORF">GY17_00002266</name>
</gene>
<name>A0ABX5BD82_CRYHO</name>